<protein>
    <submittedName>
        <fullName evidence="2">Uncharacterized protein</fullName>
    </submittedName>
</protein>
<evidence type="ECO:0000313" key="3">
    <source>
        <dbReference type="Proteomes" id="UP000054549"/>
    </source>
</evidence>
<gene>
    <name evidence="2" type="ORF">M378DRAFT_76615</name>
</gene>
<sequence length="219" mass="24315">MPYTLKRGAIALLLIFLPICHAVLVNRTIDSNLGDPVTNFQPIYHATPGSDEWDDETCTTCNITPDPAAAFDNTYMSATYFPHNQPLEGINITLQFTGVAVWVFFILSNTNVHGNPFVSTHCNFTLDGQHAGSFSHEPDNTTTAFIYNVAVFSQTGLSNTPHEVIVSVNDFPIPTWLCFDYAIYTYGTFLYNLHRAHLPVVIAGAKQIAVTPRTRHRPP</sequence>
<dbReference type="InParanoid" id="A0A0C2TFK7"/>
<evidence type="ECO:0000256" key="1">
    <source>
        <dbReference type="SAM" id="SignalP"/>
    </source>
</evidence>
<reference evidence="2 3" key="1">
    <citation type="submission" date="2014-04" db="EMBL/GenBank/DDBJ databases">
        <title>Evolutionary Origins and Diversification of the Mycorrhizal Mutualists.</title>
        <authorList>
            <consortium name="DOE Joint Genome Institute"/>
            <consortium name="Mycorrhizal Genomics Consortium"/>
            <person name="Kohler A."/>
            <person name="Kuo A."/>
            <person name="Nagy L.G."/>
            <person name="Floudas D."/>
            <person name="Copeland A."/>
            <person name="Barry K.W."/>
            <person name="Cichocki N."/>
            <person name="Veneault-Fourrey C."/>
            <person name="LaButti K."/>
            <person name="Lindquist E.A."/>
            <person name="Lipzen A."/>
            <person name="Lundell T."/>
            <person name="Morin E."/>
            <person name="Murat C."/>
            <person name="Riley R."/>
            <person name="Ohm R."/>
            <person name="Sun H."/>
            <person name="Tunlid A."/>
            <person name="Henrissat B."/>
            <person name="Grigoriev I.V."/>
            <person name="Hibbett D.S."/>
            <person name="Martin F."/>
        </authorList>
    </citation>
    <scope>NUCLEOTIDE SEQUENCE [LARGE SCALE GENOMIC DNA]</scope>
    <source>
        <strain evidence="2 3">Koide BX008</strain>
    </source>
</reference>
<dbReference type="Proteomes" id="UP000054549">
    <property type="component" value="Unassembled WGS sequence"/>
</dbReference>
<keyword evidence="1" id="KW-0732">Signal</keyword>
<evidence type="ECO:0000313" key="2">
    <source>
        <dbReference type="EMBL" id="KIL65654.1"/>
    </source>
</evidence>
<keyword evidence="3" id="KW-1185">Reference proteome</keyword>
<feature type="signal peptide" evidence="1">
    <location>
        <begin position="1"/>
        <end position="22"/>
    </location>
</feature>
<dbReference type="STRING" id="946122.A0A0C2TFK7"/>
<dbReference type="EMBL" id="KN818241">
    <property type="protein sequence ID" value="KIL65654.1"/>
    <property type="molecule type" value="Genomic_DNA"/>
</dbReference>
<proteinExistence type="predicted"/>
<dbReference type="AlphaFoldDB" id="A0A0C2TFK7"/>
<organism evidence="2 3">
    <name type="scientific">Amanita muscaria (strain Koide BX008)</name>
    <dbReference type="NCBI Taxonomy" id="946122"/>
    <lineage>
        <taxon>Eukaryota</taxon>
        <taxon>Fungi</taxon>
        <taxon>Dikarya</taxon>
        <taxon>Basidiomycota</taxon>
        <taxon>Agaricomycotina</taxon>
        <taxon>Agaricomycetes</taxon>
        <taxon>Agaricomycetidae</taxon>
        <taxon>Agaricales</taxon>
        <taxon>Pluteineae</taxon>
        <taxon>Amanitaceae</taxon>
        <taxon>Amanita</taxon>
    </lineage>
</organism>
<name>A0A0C2TFK7_AMAMK</name>
<dbReference type="HOGENOM" id="CLU_081164_1_0_1"/>
<feature type="chain" id="PRO_5002155959" evidence="1">
    <location>
        <begin position="23"/>
        <end position="219"/>
    </location>
</feature>
<accession>A0A0C2TFK7</accession>
<dbReference type="OrthoDB" id="2758521at2759"/>
<dbReference type="Gene3D" id="2.60.120.260">
    <property type="entry name" value="Galactose-binding domain-like"/>
    <property type="match status" value="1"/>
</dbReference>